<accession>A0A8C0F274</accession>
<dbReference type="GO" id="GO:0004427">
    <property type="term" value="F:inorganic diphosphate phosphatase activity"/>
    <property type="evidence" value="ECO:0007669"/>
    <property type="project" value="InterPro"/>
</dbReference>
<dbReference type="InterPro" id="IPR036649">
    <property type="entry name" value="Pyrophosphatase_sf"/>
</dbReference>
<dbReference type="Proteomes" id="UP000694567">
    <property type="component" value="Unplaced"/>
</dbReference>
<reference evidence="1" key="1">
    <citation type="submission" date="2025-08" db="UniProtKB">
        <authorList>
            <consortium name="Ensembl"/>
        </authorList>
    </citation>
    <scope>IDENTIFICATION</scope>
</reference>
<dbReference type="GO" id="GO:0000287">
    <property type="term" value="F:magnesium ion binding"/>
    <property type="evidence" value="ECO:0007669"/>
    <property type="project" value="InterPro"/>
</dbReference>
<dbReference type="AlphaFoldDB" id="A0A8C0F274"/>
<dbReference type="Gene3D" id="3.90.80.10">
    <property type="entry name" value="Inorganic pyrophosphatase"/>
    <property type="match status" value="1"/>
</dbReference>
<protein>
    <submittedName>
        <fullName evidence="1">Uncharacterized protein</fullName>
    </submittedName>
</protein>
<name>A0A8C0F274_BUBBB</name>
<reference evidence="1" key="2">
    <citation type="submission" date="2025-09" db="UniProtKB">
        <authorList>
            <consortium name="Ensembl"/>
        </authorList>
    </citation>
    <scope>IDENTIFICATION</scope>
</reference>
<proteinExistence type="predicted"/>
<dbReference type="Ensembl" id="ENSBOBT00000012733.1">
    <property type="protein sequence ID" value="ENSBOBP00000012432.1"/>
    <property type="gene ID" value="ENSBOBG00000007890.1"/>
</dbReference>
<dbReference type="GO" id="GO:0005737">
    <property type="term" value="C:cytoplasm"/>
    <property type="evidence" value="ECO:0007669"/>
    <property type="project" value="InterPro"/>
</dbReference>
<sequence length="59" mass="7095">MARYGMEQWGRPNSPDYRLYFKNADGKYISPFHCLLDIKKIKRFQQRGQRLLELTSCLI</sequence>
<evidence type="ECO:0000313" key="1">
    <source>
        <dbReference type="Ensembl" id="ENSBOBP00000012432.1"/>
    </source>
</evidence>
<evidence type="ECO:0000313" key="2">
    <source>
        <dbReference type="Proteomes" id="UP000694567"/>
    </source>
</evidence>
<dbReference type="GO" id="GO:0006796">
    <property type="term" value="P:phosphate-containing compound metabolic process"/>
    <property type="evidence" value="ECO:0007669"/>
    <property type="project" value="InterPro"/>
</dbReference>
<organism evidence="1 2">
    <name type="scientific">Bubo bubo</name>
    <name type="common">Eurasian eagle-owl</name>
    <name type="synonym">Strix bubo</name>
    <dbReference type="NCBI Taxonomy" id="30461"/>
    <lineage>
        <taxon>Eukaryota</taxon>
        <taxon>Metazoa</taxon>
        <taxon>Chordata</taxon>
        <taxon>Craniata</taxon>
        <taxon>Vertebrata</taxon>
        <taxon>Euteleostomi</taxon>
        <taxon>Archelosauria</taxon>
        <taxon>Archosauria</taxon>
        <taxon>Dinosauria</taxon>
        <taxon>Saurischia</taxon>
        <taxon>Theropoda</taxon>
        <taxon>Coelurosauria</taxon>
        <taxon>Aves</taxon>
        <taxon>Neognathae</taxon>
        <taxon>Neoaves</taxon>
        <taxon>Telluraves</taxon>
        <taxon>Strigiformes</taxon>
        <taxon>Strigidae</taxon>
        <taxon>Bubo</taxon>
    </lineage>
</organism>
<keyword evidence="2" id="KW-1185">Reference proteome</keyword>